<name>A0A645J2A6_9ZZZZ</name>
<reference evidence="1" key="1">
    <citation type="submission" date="2019-08" db="EMBL/GenBank/DDBJ databases">
        <authorList>
            <person name="Kucharzyk K."/>
            <person name="Murdoch R.W."/>
            <person name="Higgins S."/>
            <person name="Loffler F."/>
        </authorList>
    </citation>
    <scope>NUCLEOTIDE SEQUENCE</scope>
</reference>
<organism evidence="1">
    <name type="scientific">bioreactor metagenome</name>
    <dbReference type="NCBI Taxonomy" id="1076179"/>
    <lineage>
        <taxon>unclassified sequences</taxon>
        <taxon>metagenomes</taxon>
        <taxon>ecological metagenomes</taxon>
    </lineage>
</organism>
<sequence>MREAEPQRAVAEERVFFMRHRKPRQGLVAADIERAQRHGFACGVRQHAAVCFKLVLFIGQKVGLHIEEFRAKKSYKITVAQRARVIGGADVETDFDACAVGKPSLGG</sequence>
<evidence type="ECO:0000313" key="1">
    <source>
        <dbReference type="EMBL" id="MPN57825.1"/>
    </source>
</evidence>
<dbReference type="EMBL" id="VSSQ01129854">
    <property type="protein sequence ID" value="MPN57825.1"/>
    <property type="molecule type" value="Genomic_DNA"/>
</dbReference>
<proteinExistence type="predicted"/>
<dbReference type="AlphaFoldDB" id="A0A645J2A6"/>
<comment type="caution">
    <text evidence="1">The sequence shown here is derived from an EMBL/GenBank/DDBJ whole genome shotgun (WGS) entry which is preliminary data.</text>
</comment>
<accession>A0A645J2A6</accession>
<gene>
    <name evidence="1" type="ORF">SDC9_205519</name>
</gene>
<protein>
    <submittedName>
        <fullName evidence="1">Uncharacterized protein</fullName>
    </submittedName>
</protein>